<name>A0A8J7A218_DESMC</name>
<feature type="domain" description="DUF5615" evidence="1">
    <location>
        <begin position="4"/>
        <end position="115"/>
    </location>
</feature>
<evidence type="ECO:0000259" key="1">
    <source>
        <dbReference type="Pfam" id="PF18480"/>
    </source>
</evidence>
<protein>
    <submittedName>
        <fullName evidence="2">DUF5615 family PIN-like protein</fullName>
    </submittedName>
</protein>
<dbReference type="AlphaFoldDB" id="A0A8J7A218"/>
<keyword evidence="3" id="KW-1185">Reference proteome</keyword>
<evidence type="ECO:0000313" key="2">
    <source>
        <dbReference type="EMBL" id="MBE9027563.1"/>
    </source>
</evidence>
<sequence length="116" mass="13255">MLLLYLDEDSMDRDLVTALRSRGVDVITASDAGMLGYSDTDHLDYATSLGRVLYSFNKGDFYRLHIKYLTEGKTHAGIILASQQRYSIGEQMRQLLELIATKSTQEMQNNLEFLKR</sequence>
<dbReference type="EMBL" id="JADEXS010000950">
    <property type="protein sequence ID" value="MBE9027563.1"/>
    <property type="molecule type" value="Genomic_DNA"/>
</dbReference>
<dbReference type="Pfam" id="PF18480">
    <property type="entry name" value="DUF5615"/>
    <property type="match status" value="1"/>
</dbReference>
<gene>
    <name evidence="2" type="ORF">IQ276_35635</name>
</gene>
<dbReference type="Proteomes" id="UP000622533">
    <property type="component" value="Unassembled WGS sequence"/>
</dbReference>
<proteinExistence type="predicted"/>
<comment type="caution">
    <text evidence="2">The sequence shown here is derived from an EMBL/GenBank/DDBJ whole genome shotgun (WGS) entry which is preliminary data.</text>
</comment>
<accession>A0A8J7A218</accession>
<dbReference type="RefSeq" id="WP_193925185.1">
    <property type="nucleotide sequence ID" value="NZ_JADEXS020000001.1"/>
</dbReference>
<reference evidence="2" key="1">
    <citation type="submission" date="2020-10" db="EMBL/GenBank/DDBJ databases">
        <authorList>
            <person name="Castelo-Branco R."/>
            <person name="Eusebio N."/>
            <person name="Adriana R."/>
            <person name="Vieira A."/>
            <person name="Brugerolle De Fraissinette N."/>
            <person name="Rezende De Castro R."/>
            <person name="Schneider M.P."/>
            <person name="Vasconcelos V."/>
            <person name="Leao P.N."/>
        </authorList>
    </citation>
    <scope>NUCLEOTIDE SEQUENCE</scope>
    <source>
        <strain evidence="2">LEGE 12446</strain>
    </source>
</reference>
<evidence type="ECO:0000313" key="3">
    <source>
        <dbReference type="Proteomes" id="UP000622533"/>
    </source>
</evidence>
<dbReference type="InterPro" id="IPR041049">
    <property type="entry name" value="DUF5615"/>
</dbReference>
<organism evidence="2 3">
    <name type="scientific">Desmonostoc muscorum LEGE 12446</name>
    <dbReference type="NCBI Taxonomy" id="1828758"/>
    <lineage>
        <taxon>Bacteria</taxon>
        <taxon>Bacillati</taxon>
        <taxon>Cyanobacteriota</taxon>
        <taxon>Cyanophyceae</taxon>
        <taxon>Nostocales</taxon>
        <taxon>Nostocaceae</taxon>
        <taxon>Desmonostoc</taxon>
    </lineage>
</organism>